<comment type="caution">
    <text evidence="2">The sequence shown here is derived from an EMBL/GenBank/DDBJ whole genome shotgun (WGS) entry which is preliminary data.</text>
</comment>
<dbReference type="AlphaFoldDB" id="A0A834ILZ1"/>
<keyword evidence="3" id="KW-1185">Reference proteome</keyword>
<feature type="compositionally biased region" description="Basic and acidic residues" evidence="1">
    <location>
        <begin position="81"/>
        <end position="94"/>
    </location>
</feature>
<feature type="region of interest" description="Disordered" evidence="1">
    <location>
        <begin position="1"/>
        <end position="117"/>
    </location>
</feature>
<evidence type="ECO:0000256" key="1">
    <source>
        <dbReference type="SAM" id="MobiDB-lite"/>
    </source>
</evidence>
<dbReference type="EMBL" id="JAACXV010000109">
    <property type="protein sequence ID" value="KAF7283427.1"/>
    <property type="molecule type" value="Genomic_DNA"/>
</dbReference>
<dbReference type="Proteomes" id="UP000625711">
    <property type="component" value="Unassembled WGS sequence"/>
</dbReference>
<evidence type="ECO:0000313" key="3">
    <source>
        <dbReference type="Proteomes" id="UP000625711"/>
    </source>
</evidence>
<organism evidence="2 3">
    <name type="scientific">Rhynchophorus ferrugineus</name>
    <name type="common">Red palm weevil</name>
    <name type="synonym">Curculio ferrugineus</name>
    <dbReference type="NCBI Taxonomy" id="354439"/>
    <lineage>
        <taxon>Eukaryota</taxon>
        <taxon>Metazoa</taxon>
        <taxon>Ecdysozoa</taxon>
        <taxon>Arthropoda</taxon>
        <taxon>Hexapoda</taxon>
        <taxon>Insecta</taxon>
        <taxon>Pterygota</taxon>
        <taxon>Neoptera</taxon>
        <taxon>Endopterygota</taxon>
        <taxon>Coleoptera</taxon>
        <taxon>Polyphaga</taxon>
        <taxon>Cucujiformia</taxon>
        <taxon>Curculionidae</taxon>
        <taxon>Dryophthorinae</taxon>
        <taxon>Rhynchophorus</taxon>
    </lineage>
</organism>
<name>A0A834ILZ1_RHYFE</name>
<gene>
    <name evidence="2" type="ORF">GWI33_000630</name>
</gene>
<accession>A0A834ILZ1</accession>
<reference evidence="2" key="1">
    <citation type="submission" date="2020-08" db="EMBL/GenBank/DDBJ databases">
        <title>Genome sequencing and assembly of the red palm weevil Rhynchophorus ferrugineus.</title>
        <authorList>
            <person name="Dias G.B."/>
            <person name="Bergman C.M."/>
            <person name="Manee M."/>
        </authorList>
    </citation>
    <scope>NUCLEOTIDE SEQUENCE</scope>
    <source>
        <strain evidence="2">AA-2017</strain>
        <tissue evidence="2">Whole larva</tissue>
    </source>
</reference>
<protein>
    <submittedName>
        <fullName evidence="2">Uncharacterized protein</fullName>
    </submittedName>
</protein>
<sequence length="117" mass="12809">MPQRFFAIPKPWLNGPVGNDGKKAGFLLKIRPPSPPSEQSVTYSSRPPDRKTDTTPQHPGCRCPEPPVPASGPVISILLRSQERSSRPGQDRQTLRNPARKLLALSSSSYPEKAQLG</sequence>
<evidence type="ECO:0000313" key="2">
    <source>
        <dbReference type="EMBL" id="KAF7283427.1"/>
    </source>
</evidence>
<proteinExistence type="predicted"/>